<dbReference type="InterPro" id="IPR047986">
    <property type="entry name" value="RNF182_RING-HC"/>
</dbReference>
<feature type="transmembrane region" description="Helical" evidence="9">
    <location>
        <begin position="186"/>
        <end position="206"/>
    </location>
</feature>
<proteinExistence type="predicted"/>
<dbReference type="GO" id="GO:0016567">
    <property type="term" value="P:protein ubiquitination"/>
    <property type="evidence" value="ECO:0007669"/>
    <property type="project" value="UniProtKB-UniPathway"/>
</dbReference>
<evidence type="ECO:0000256" key="9">
    <source>
        <dbReference type="SAM" id="Phobius"/>
    </source>
</evidence>
<dbReference type="GeneID" id="115476461"/>
<reference evidence="12" key="1">
    <citation type="submission" date="2025-08" db="UniProtKB">
        <authorList>
            <consortium name="RefSeq"/>
        </authorList>
    </citation>
    <scope>IDENTIFICATION</scope>
</reference>
<dbReference type="RefSeq" id="XP_030068708.1">
    <property type="nucleotide sequence ID" value="XM_030212848.1"/>
</dbReference>
<keyword evidence="9" id="KW-0812">Transmembrane</keyword>
<evidence type="ECO:0000256" key="7">
    <source>
        <dbReference type="ARBA" id="ARBA00031239"/>
    </source>
</evidence>
<accession>A0A6P7YUQ3</accession>
<dbReference type="InParanoid" id="A0A6P7YUQ3"/>
<gene>
    <name evidence="12" type="primary">LOC115476461</name>
</gene>
<evidence type="ECO:0000256" key="4">
    <source>
        <dbReference type="ARBA" id="ARBA00022771"/>
    </source>
</evidence>
<dbReference type="InterPro" id="IPR042285">
    <property type="entry name" value="RNF182"/>
</dbReference>
<keyword evidence="4 8" id="KW-0863">Zinc-finger</keyword>
<dbReference type="Pfam" id="PF14634">
    <property type="entry name" value="zf-RING_5"/>
    <property type="match status" value="1"/>
</dbReference>
<keyword evidence="9" id="KW-1133">Transmembrane helix</keyword>
<name>A0A6P7YUQ3_9AMPH</name>
<evidence type="ECO:0000256" key="5">
    <source>
        <dbReference type="ARBA" id="ARBA00022833"/>
    </source>
</evidence>
<dbReference type="PROSITE" id="PS00518">
    <property type="entry name" value="ZF_RING_1"/>
    <property type="match status" value="1"/>
</dbReference>
<evidence type="ECO:0000256" key="2">
    <source>
        <dbReference type="ARBA" id="ARBA00014050"/>
    </source>
</evidence>
<evidence type="ECO:0000256" key="3">
    <source>
        <dbReference type="ARBA" id="ARBA00022723"/>
    </source>
</evidence>
<dbReference type="Proteomes" id="UP000515156">
    <property type="component" value="Chromosome 8"/>
</dbReference>
<evidence type="ECO:0000313" key="11">
    <source>
        <dbReference type="Proteomes" id="UP000515156"/>
    </source>
</evidence>
<protein>
    <recommendedName>
        <fullName evidence="2">E3 ubiquitin-protein ligase RNF182</fullName>
    </recommendedName>
    <alternativeName>
        <fullName evidence="7">RING finger protein 182</fullName>
    </alternativeName>
    <alternativeName>
        <fullName evidence="6">RING-type E3 ubiquitin transferase RNF182</fullName>
    </alternativeName>
</protein>
<dbReference type="AlphaFoldDB" id="A0A6P7YUQ3"/>
<evidence type="ECO:0000256" key="8">
    <source>
        <dbReference type="PROSITE-ProRule" id="PRU00175"/>
    </source>
</evidence>
<dbReference type="UniPathway" id="UPA00143"/>
<dbReference type="SUPFAM" id="SSF57850">
    <property type="entry name" value="RING/U-box"/>
    <property type="match status" value="1"/>
</dbReference>
<keyword evidence="9" id="KW-0472">Membrane</keyword>
<feature type="domain" description="RING-type" evidence="10">
    <location>
        <begin position="23"/>
        <end position="71"/>
    </location>
</feature>
<evidence type="ECO:0000259" key="10">
    <source>
        <dbReference type="PROSITE" id="PS50089"/>
    </source>
</evidence>
<dbReference type="PANTHER" id="PTHR46675">
    <property type="entry name" value="E3 UBIQUITIN-PROTEIN LIGASE RNF182"/>
    <property type="match status" value="1"/>
</dbReference>
<keyword evidence="3" id="KW-0479">Metal-binding</keyword>
<evidence type="ECO:0000313" key="12">
    <source>
        <dbReference type="RefSeq" id="XP_030068708.1"/>
    </source>
</evidence>
<dbReference type="InterPro" id="IPR001841">
    <property type="entry name" value="Znf_RING"/>
</dbReference>
<dbReference type="PROSITE" id="PS50089">
    <property type="entry name" value="ZF_RING_2"/>
    <property type="match status" value="1"/>
</dbReference>
<keyword evidence="11" id="KW-1185">Reference proteome</keyword>
<dbReference type="GO" id="GO:0008270">
    <property type="term" value="F:zinc ion binding"/>
    <property type="evidence" value="ECO:0007669"/>
    <property type="project" value="UniProtKB-KW"/>
</dbReference>
<dbReference type="CDD" id="cd16555">
    <property type="entry name" value="RING-HC_RNF182"/>
    <property type="match status" value="1"/>
</dbReference>
<evidence type="ECO:0000256" key="1">
    <source>
        <dbReference type="ARBA" id="ARBA00011482"/>
    </source>
</evidence>
<dbReference type="SMART" id="SM00184">
    <property type="entry name" value="RING"/>
    <property type="match status" value="1"/>
</dbReference>
<dbReference type="OrthoDB" id="8062037at2759"/>
<dbReference type="KEGG" id="muo:115476461"/>
<dbReference type="InterPro" id="IPR013083">
    <property type="entry name" value="Znf_RING/FYVE/PHD"/>
</dbReference>
<comment type="subunit">
    <text evidence="1">Interacts with ATP6V0C.</text>
</comment>
<keyword evidence="5" id="KW-0862">Zinc</keyword>
<dbReference type="Gene3D" id="3.30.40.10">
    <property type="entry name" value="Zinc/RING finger domain, C3HC4 (zinc finger)"/>
    <property type="match status" value="1"/>
</dbReference>
<dbReference type="PANTHER" id="PTHR46675:SF3">
    <property type="entry name" value="E3 UBIQUITIN-PROTEIN LIGASE RNF182"/>
    <property type="match status" value="1"/>
</dbReference>
<sequence length="247" mass="27958">MIDKDGELESSQPLVYATHELECKICYNRYDTWHRKPKLLNCHHRVCAKCLKKIVDMGDLSPNMVSCPFCRQETCVPDEDIQMLQDDSKVITVLTHQERTRKRGVSVSPEVILSPSGLQPFNEQSHSSSDCLVITVMEMPEDSSTAEGIGVLDIMRLYRPPSLDSLPCHCPAQKCRSCTWRTFPRFIIGLLCLIYFSSLPLGIYLLMIKHLTLGIVLVSLVPSTLILCVLYGFCQCLCHELIETFST</sequence>
<dbReference type="InterPro" id="IPR017907">
    <property type="entry name" value="Znf_RING_CS"/>
</dbReference>
<evidence type="ECO:0000256" key="6">
    <source>
        <dbReference type="ARBA" id="ARBA00030086"/>
    </source>
</evidence>
<feature type="transmembrane region" description="Helical" evidence="9">
    <location>
        <begin position="213"/>
        <end position="233"/>
    </location>
</feature>
<organism evidence="11 12">
    <name type="scientific">Microcaecilia unicolor</name>
    <dbReference type="NCBI Taxonomy" id="1415580"/>
    <lineage>
        <taxon>Eukaryota</taxon>
        <taxon>Metazoa</taxon>
        <taxon>Chordata</taxon>
        <taxon>Craniata</taxon>
        <taxon>Vertebrata</taxon>
        <taxon>Euteleostomi</taxon>
        <taxon>Amphibia</taxon>
        <taxon>Gymnophiona</taxon>
        <taxon>Siphonopidae</taxon>
        <taxon>Microcaecilia</taxon>
    </lineage>
</organism>